<dbReference type="Proteomes" id="UP000015106">
    <property type="component" value="Chromosome 7"/>
</dbReference>
<reference evidence="3" key="1">
    <citation type="journal article" date="2013" name="Nature">
        <title>Draft genome of the wheat A-genome progenitor Triticum urartu.</title>
        <authorList>
            <person name="Ling H.Q."/>
            <person name="Zhao S."/>
            <person name="Liu D."/>
            <person name="Wang J."/>
            <person name="Sun H."/>
            <person name="Zhang C."/>
            <person name="Fan H."/>
            <person name="Li D."/>
            <person name="Dong L."/>
            <person name="Tao Y."/>
            <person name="Gao C."/>
            <person name="Wu H."/>
            <person name="Li Y."/>
            <person name="Cui Y."/>
            <person name="Guo X."/>
            <person name="Zheng S."/>
            <person name="Wang B."/>
            <person name="Yu K."/>
            <person name="Liang Q."/>
            <person name="Yang W."/>
            <person name="Lou X."/>
            <person name="Chen J."/>
            <person name="Feng M."/>
            <person name="Jian J."/>
            <person name="Zhang X."/>
            <person name="Luo G."/>
            <person name="Jiang Y."/>
            <person name="Liu J."/>
            <person name="Wang Z."/>
            <person name="Sha Y."/>
            <person name="Zhang B."/>
            <person name="Wu H."/>
            <person name="Tang D."/>
            <person name="Shen Q."/>
            <person name="Xue P."/>
            <person name="Zou S."/>
            <person name="Wang X."/>
            <person name="Liu X."/>
            <person name="Wang F."/>
            <person name="Yang Y."/>
            <person name="An X."/>
            <person name="Dong Z."/>
            <person name="Zhang K."/>
            <person name="Zhang X."/>
            <person name="Luo M.C."/>
            <person name="Dvorak J."/>
            <person name="Tong Y."/>
            <person name="Wang J."/>
            <person name="Yang H."/>
            <person name="Li Z."/>
            <person name="Wang D."/>
            <person name="Zhang A."/>
            <person name="Wang J."/>
        </authorList>
    </citation>
    <scope>NUCLEOTIDE SEQUENCE</scope>
    <source>
        <strain evidence="3">cv. G1812</strain>
    </source>
</reference>
<dbReference type="Gramene" id="TuG1812G0700001934.01.T01">
    <property type="protein sequence ID" value="TuG1812G0700001934.01.T01.cds345631"/>
    <property type="gene ID" value="TuG1812G0700001934.01"/>
</dbReference>
<evidence type="ECO:0000313" key="3">
    <source>
        <dbReference type="Proteomes" id="UP000015106"/>
    </source>
</evidence>
<name>A0A8R7V3F2_TRIUA</name>
<reference evidence="2" key="3">
    <citation type="submission" date="2022-06" db="UniProtKB">
        <authorList>
            <consortium name="EnsemblPlants"/>
        </authorList>
    </citation>
    <scope>IDENTIFICATION</scope>
</reference>
<evidence type="ECO:0000313" key="2">
    <source>
        <dbReference type="EnsemblPlants" id="TuG1812G0700001934.01.T01.cds345631"/>
    </source>
</evidence>
<reference evidence="2" key="2">
    <citation type="submission" date="2018-03" db="EMBL/GenBank/DDBJ databases">
        <title>The Triticum urartu genome reveals the dynamic nature of wheat genome evolution.</title>
        <authorList>
            <person name="Ling H."/>
            <person name="Ma B."/>
            <person name="Shi X."/>
            <person name="Liu H."/>
            <person name="Dong L."/>
            <person name="Sun H."/>
            <person name="Cao Y."/>
            <person name="Gao Q."/>
            <person name="Zheng S."/>
            <person name="Li Y."/>
            <person name="Yu Y."/>
            <person name="Du H."/>
            <person name="Qi M."/>
            <person name="Li Y."/>
            <person name="Yu H."/>
            <person name="Cui Y."/>
            <person name="Wang N."/>
            <person name="Chen C."/>
            <person name="Wu H."/>
            <person name="Zhao Y."/>
            <person name="Zhang J."/>
            <person name="Li Y."/>
            <person name="Zhou W."/>
            <person name="Zhang B."/>
            <person name="Hu W."/>
            <person name="Eijk M."/>
            <person name="Tang J."/>
            <person name="Witsenboer H."/>
            <person name="Zhao S."/>
            <person name="Li Z."/>
            <person name="Zhang A."/>
            <person name="Wang D."/>
            <person name="Liang C."/>
        </authorList>
    </citation>
    <scope>NUCLEOTIDE SEQUENCE [LARGE SCALE GENOMIC DNA]</scope>
    <source>
        <strain evidence="2">cv. G1812</strain>
    </source>
</reference>
<dbReference type="EnsemblPlants" id="TuG1812G0700001934.01.T01">
    <property type="protein sequence ID" value="TuG1812G0700001934.01.T01.cds345631"/>
    <property type="gene ID" value="TuG1812G0700001934.01"/>
</dbReference>
<dbReference type="AlphaFoldDB" id="A0A8R7V3F2"/>
<feature type="compositionally biased region" description="Polar residues" evidence="1">
    <location>
        <begin position="144"/>
        <end position="158"/>
    </location>
</feature>
<sequence>MYSGSRPTLLIRNSTVLRRLSSDDLRRLGCLTTAIFSMSSEQPRVFFSNSILAASFSWVTQETVVSAYMNWPEPRGTPSSSARATSTWSFSGLQTITHVPLRPVLARWGIFNPQRRSSSTLGLTTVSMSRLRRAPPPRAPLDTALTNSSKEPNNGIQN</sequence>
<accession>A0A8R7V3F2</accession>
<evidence type="ECO:0000256" key="1">
    <source>
        <dbReference type="SAM" id="MobiDB-lite"/>
    </source>
</evidence>
<feature type="region of interest" description="Disordered" evidence="1">
    <location>
        <begin position="122"/>
        <end position="158"/>
    </location>
</feature>
<gene>
    <name evidence="2" type="primary">LOC125520351</name>
</gene>
<organism evidence="2 3">
    <name type="scientific">Triticum urartu</name>
    <name type="common">Red wild einkorn</name>
    <name type="synonym">Crithodium urartu</name>
    <dbReference type="NCBI Taxonomy" id="4572"/>
    <lineage>
        <taxon>Eukaryota</taxon>
        <taxon>Viridiplantae</taxon>
        <taxon>Streptophyta</taxon>
        <taxon>Embryophyta</taxon>
        <taxon>Tracheophyta</taxon>
        <taxon>Spermatophyta</taxon>
        <taxon>Magnoliopsida</taxon>
        <taxon>Liliopsida</taxon>
        <taxon>Poales</taxon>
        <taxon>Poaceae</taxon>
        <taxon>BOP clade</taxon>
        <taxon>Pooideae</taxon>
        <taxon>Triticodae</taxon>
        <taxon>Triticeae</taxon>
        <taxon>Triticinae</taxon>
        <taxon>Triticum</taxon>
    </lineage>
</organism>
<proteinExistence type="predicted"/>
<keyword evidence="3" id="KW-1185">Reference proteome</keyword>
<protein>
    <submittedName>
        <fullName evidence="2">Uncharacterized protein</fullName>
    </submittedName>
</protein>